<comment type="pathway">
    <text evidence="9">Carbohydrate biosynthesis; D-glycero-D-manno-heptose 7-phosphate biosynthesis; D-glycero-alpha-D-manno-heptose 7-phosphate and D-glycero-beta-D-manno-heptose 7-phosphate from sedoheptulose 7-phosphate: step 1/1.</text>
</comment>
<dbReference type="InterPro" id="IPR001347">
    <property type="entry name" value="SIS_dom"/>
</dbReference>
<name>A0A7M4D7Y9_9BACT</name>
<evidence type="ECO:0000256" key="7">
    <source>
        <dbReference type="ARBA" id="ARBA00023235"/>
    </source>
</evidence>
<feature type="binding site" evidence="9">
    <location>
        <position position="65"/>
    </location>
    <ligand>
        <name>substrate</name>
    </ligand>
</feature>
<feature type="binding site" evidence="9">
    <location>
        <begin position="119"/>
        <end position="121"/>
    </location>
    <ligand>
        <name>substrate</name>
    </ligand>
</feature>
<evidence type="ECO:0000313" key="13">
    <source>
        <dbReference type="Proteomes" id="UP000285951"/>
    </source>
</evidence>
<feature type="binding site" evidence="9">
    <location>
        <position position="172"/>
    </location>
    <ligand>
        <name>Zn(2+)</name>
        <dbReference type="ChEBI" id="CHEBI:29105"/>
    </ligand>
</feature>
<feature type="binding site" evidence="9">
    <location>
        <position position="172"/>
    </location>
    <ligand>
        <name>substrate</name>
    </ligand>
</feature>
<dbReference type="InterPro" id="IPR035461">
    <property type="entry name" value="GmhA/DiaA"/>
</dbReference>
<dbReference type="EMBL" id="WOTW01000031">
    <property type="protein sequence ID" value="MUP38768.1"/>
    <property type="molecule type" value="Genomic_DNA"/>
</dbReference>
<proteinExistence type="inferred from homology"/>
<dbReference type="NCBIfam" id="NF001628">
    <property type="entry name" value="PRK00414.1"/>
    <property type="match status" value="1"/>
</dbReference>
<evidence type="ECO:0000256" key="2">
    <source>
        <dbReference type="ARBA" id="ARBA00004496"/>
    </source>
</evidence>
<dbReference type="GO" id="GO:0005737">
    <property type="term" value="C:cytoplasm"/>
    <property type="evidence" value="ECO:0007669"/>
    <property type="project" value="UniProtKB-SubCell"/>
</dbReference>
<comment type="cofactor">
    <cofactor evidence="9">
        <name>Zn(2+)</name>
        <dbReference type="ChEBI" id="CHEBI:29105"/>
    </cofactor>
    <text evidence="9">Binds 1 zinc ion per subunit.</text>
</comment>
<reference evidence="12 13" key="1">
    <citation type="submission" date="2019-11" db="EMBL/GenBank/DDBJ databases">
        <title>Draft genome sequence of Labilibaculum sp. strain SYP isolated from Black Sea.</title>
        <authorList>
            <person name="Yadav S."/>
            <person name="Villanueva L."/>
        </authorList>
    </citation>
    <scope>NUCLEOTIDE SEQUENCE [LARGE SCALE GENOMIC DNA]</scope>
    <source>
        <strain evidence="12 13">44</strain>
    </source>
</reference>
<dbReference type="InterPro" id="IPR046348">
    <property type="entry name" value="SIS_dom_sf"/>
</dbReference>
<feature type="binding site" evidence="9">
    <location>
        <position position="61"/>
    </location>
    <ligand>
        <name>Zn(2+)</name>
        <dbReference type="ChEBI" id="CHEBI:29105"/>
    </ligand>
</feature>
<dbReference type="PANTHER" id="PTHR30390:SF7">
    <property type="entry name" value="PHOSPHOHEPTOSE ISOMERASE"/>
    <property type="match status" value="1"/>
</dbReference>
<keyword evidence="13" id="KW-1185">Reference proteome</keyword>
<dbReference type="EMBL" id="QTZN02000031">
    <property type="protein sequence ID" value="MVB07973.1"/>
    <property type="molecule type" value="Genomic_DNA"/>
</dbReference>
<dbReference type="OrthoDB" id="9781311at2"/>
<dbReference type="UniPathway" id="UPA00041">
    <property type="reaction ID" value="UER00436"/>
</dbReference>
<dbReference type="HAMAP" id="MF_00067">
    <property type="entry name" value="GmhA"/>
    <property type="match status" value="1"/>
</dbReference>
<accession>A0A7M4D7Y9</accession>
<dbReference type="Proteomes" id="UP000285951">
    <property type="component" value="Unassembled WGS sequence"/>
</dbReference>
<evidence type="ECO:0000313" key="12">
    <source>
        <dbReference type="EMBL" id="MVB07973.1"/>
    </source>
</evidence>
<keyword evidence="7 9" id="KW-0413">Isomerase</keyword>
<evidence type="ECO:0000256" key="4">
    <source>
        <dbReference type="ARBA" id="ARBA00022490"/>
    </source>
</evidence>
<evidence type="ECO:0000256" key="5">
    <source>
        <dbReference type="ARBA" id="ARBA00022723"/>
    </source>
</evidence>
<dbReference type="InterPro" id="IPR004515">
    <property type="entry name" value="Phosphoheptose_Isoase"/>
</dbReference>
<feature type="binding site" evidence="9">
    <location>
        <position position="124"/>
    </location>
    <ligand>
        <name>substrate</name>
    </ligand>
</feature>
<comment type="miscellaneous">
    <text evidence="9">The reaction produces a racemic mixture of D-glycero-alpha-D-manno-heptose 7-phosphate and D-glycero-beta-D-manno-heptose 7-phosphate.</text>
</comment>
<dbReference type="GO" id="GO:0008270">
    <property type="term" value="F:zinc ion binding"/>
    <property type="evidence" value="ECO:0007669"/>
    <property type="project" value="UniProtKB-UniRule"/>
</dbReference>
<keyword evidence="4 9" id="KW-0963">Cytoplasm</keyword>
<feature type="domain" description="SIS" evidence="10">
    <location>
        <begin position="37"/>
        <end position="191"/>
    </location>
</feature>
<dbReference type="NCBIfam" id="TIGR00441">
    <property type="entry name" value="gmhA"/>
    <property type="match status" value="1"/>
</dbReference>
<comment type="subcellular location">
    <subcellularLocation>
        <location evidence="2 9">Cytoplasm</location>
    </subcellularLocation>
</comment>
<evidence type="ECO:0000256" key="3">
    <source>
        <dbReference type="ARBA" id="ARBA00009894"/>
    </source>
</evidence>
<dbReference type="InterPro" id="IPR050099">
    <property type="entry name" value="SIS_GmhA/DiaA_subfam"/>
</dbReference>
<dbReference type="GO" id="GO:0008968">
    <property type="term" value="F:D-sedoheptulose 7-phosphate isomerase activity"/>
    <property type="evidence" value="ECO:0007669"/>
    <property type="project" value="UniProtKB-UniRule"/>
</dbReference>
<dbReference type="Pfam" id="PF13580">
    <property type="entry name" value="SIS_2"/>
    <property type="match status" value="1"/>
</dbReference>
<feature type="binding site" evidence="9">
    <location>
        <begin position="52"/>
        <end position="54"/>
    </location>
    <ligand>
        <name>substrate</name>
    </ligand>
</feature>
<feature type="binding site" evidence="9">
    <location>
        <position position="180"/>
    </location>
    <ligand>
        <name>Zn(2+)</name>
        <dbReference type="ChEBI" id="CHEBI:29105"/>
    </ligand>
</feature>
<evidence type="ECO:0000256" key="6">
    <source>
        <dbReference type="ARBA" id="ARBA00022833"/>
    </source>
</evidence>
<feature type="binding site" evidence="9">
    <location>
        <begin position="93"/>
        <end position="94"/>
    </location>
    <ligand>
        <name>substrate</name>
    </ligand>
</feature>
<sequence>MIINDIKESFLDAQKVLNKFIADEANFSAIEAAGDAMAKSIKNGGKIISCGNGGSMCDAMHFAEELTGRFRGDRPSMPAVAISDPSHITCVANDYGFDYIFSRYVEGMGQKGDVFLGISTSGNSANIINAVRAAKEKGLVVVGLTGKTGGEMAALCDVEIRVPWEKYSDRVQEIHIKVIHCLIQYIEAKMK</sequence>
<evidence type="ECO:0000259" key="10">
    <source>
        <dbReference type="PROSITE" id="PS51464"/>
    </source>
</evidence>
<dbReference type="Gene3D" id="3.40.50.10490">
    <property type="entry name" value="Glucose-6-phosphate isomerase like protein, domain 1"/>
    <property type="match status" value="1"/>
</dbReference>
<comment type="caution">
    <text evidence="11">The sequence shown here is derived from an EMBL/GenBank/DDBJ whole genome shotgun (WGS) entry which is preliminary data.</text>
</comment>
<comment type="catalytic activity">
    <reaction evidence="1 9">
        <text>2 D-sedoheptulose 7-phosphate = D-glycero-alpha-D-manno-heptose 7-phosphate + D-glycero-beta-D-manno-heptose 7-phosphate</text>
        <dbReference type="Rhea" id="RHEA:27489"/>
        <dbReference type="ChEBI" id="CHEBI:57483"/>
        <dbReference type="ChEBI" id="CHEBI:60203"/>
        <dbReference type="ChEBI" id="CHEBI:60204"/>
        <dbReference type="EC" id="5.3.1.28"/>
    </reaction>
</comment>
<keyword evidence="6 9" id="KW-0862">Zinc</keyword>
<comment type="similarity">
    <text evidence="3 9">Belongs to the SIS family. GmhA subfamily.</text>
</comment>
<feature type="binding site" evidence="9">
    <location>
        <position position="65"/>
    </location>
    <ligand>
        <name>Zn(2+)</name>
        <dbReference type="ChEBI" id="CHEBI:29105"/>
    </ligand>
</feature>
<evidence type="ECO:0000256" key="9">
    <source>
        <dbReference type="HAMAP-Rule" id="MF_00067"/>
    </source>
</evidence>
<evidence type="ECO:0000256" key="1">
    <source>
        <dbReference type="ARBA" id="ARBA00000348"/>
    </source>
</evidence>
<dbReference type="PROSITE" id="PS51464">
    <property type="entry name" value="SIS"/>
    <property type="match status" value="1"/>
</dbReference>
<keyword evidence="8 9" id="KW-0119">Carbohydrate metabolism</keyword>
<dbReference type="PANTHER" id="PTHR30390">
    <property type="entry name" value="SEDOHEPTULOSE 7-PHOSPHATE ISOMERASE / DNAA INITIATOR-ASSOCIATING FACTOR FOR REPLICATION INITIATION"/>
    <property type="match status" value="1"/>
</dbReference>
<dbReference type="Proteomes" id="UP000462449">
    <property type="component" value="Unassembled WGS sequence"/>
</dbReference>
<reference evidence="11 14" key="2">
    <citation type="submission" date="2019-12" db="EMBL/GenBank/DDBJ databases">
        <title>Draft genome sequence of Labilibaculum sp. strain 44 isolated from deep waters of Black Sea.</title>
        <authorList>
            <person name="Yadav S."/>
            <person name="Villanueva L."/>
        </authorList>
    </citation>
    <scope>NUCLEOTIDE SEQUENCE [LARGE SCALE GENOMIC DNA]</scope>
    <source>
        <strain evidence="11 14">44</strain>
    </source>
</reference>
<evidence type="ECO:0000313" key="11">
    <source>
        <dbReference type="EMBL" id="MUP38768.1"/>
    </source>
</evidence>
<evidence type="ECO:0000313" key="14">
    <source>
        <dbReference type="Proteomes" id="UP000462449"/>
    </source>
</evidence>
<protein>
    <recommendedName>
        <fullName evidence="9">Phosphoheptose isomerase</fullName>
        <ecNumber evidence="9">5.3.1.28</ecNumber>
    </recommendedName>
    <alternativeName>
        <fullName evidence="9">Sedoheptulose 7-phosphate isomerase</fullName>
    </alternativeName>
</protein>
<dbReference type="GO" id="GO:0097367">
    <property type="term" value="F:carbohydrate derivative binding"/>
    <property type="evidence" value="ECO:0007669"/>
    <property type="project" value="InterPro"/>
</dbReference>
<dbReference type="AlphaFoldDB" id="A0A7M4D7Y9"/>
<gene>
    <name evidence="11" type="primary">lpcA</name>
    <name evidence="9" type="synonym">gmhA</name>
    <name evidence="12" type="ORF">DWB62_013160</name>
    <name evidence="11" type="ORF">GNY23_13160</name>
</gene>
<organism evidence="11 14">
    <name type="scientific">Labilibaculum euxinus</name>
    <dbReference type="NCBI Taxonomy" id="2686357"/>
    <lineage>
        <taxon>Bacteria</taxon>
        <taxon>Pseudomonadati</taxon>
        <taxon>Bacteroidota</taxon>
        <taxon>Bacteroidia</taxon>
        <taxon>Marinilabiliales</taxon>
        <taxon>Marinifilaceae</taxon>
        <taxon>Labilibaculum</taxon>
    </lineage>
</organism>
<dbReference type="GO" id="GO:0005975">
    <property type="term" value="P:carbohydrate metabolic process"/>
    <property type="evidence" value="ECO:0007669"/>
    <property type="project" value="UniProtKB-UniRule"/>
</dbReference>
<dbReference type="SUPFAM" id="SSF53697">
    <property type="entry name" value="SIS domain"/>
    <property type="match status" value="1"/>
</dbReference>
<dbReference type="EC" id="5.3.1.28" evidence="9"/>
<keyword evidence="5 9" id="KW-0479">Metal-binding</keyword>
<dbReference type="GO" id="GO:2001061">
    <property type="term" value="P:D-glycero-D-manno-heptose 7-phosphate biosynthetic process"/>
    <property type="evidence" value="ECO:0007669"/>
    <property type="project" value="UniProtKB-UniPathway"/>
</dbReference>
<evidence type="ECO:0000256" key="8">
    <source>
        <dbReference type="ARBA" id="ARBA00023277"/>
    </source>
</evidence>
<comment type="function">
    <text evidence="9">Catalyzes the isomerization of sedoheptulose 7-phosphate in D-glycero-D-manno-heptose 7-phosphate.</text>
</comment>
<dbReference type="CDD" id="cd05006">
    <property type="entry name" value="SIS_GmhA"/>
    <property type="match status" value="1"/>
</dbReference>